<evidence type="ECO:0000256" key="7">
    <source>
        <dbReference type="ARBA" id="ARBA00023242"/>
    </source>
</evidence>
<sequence>MAVPLDPLKPFACNKAGCYNSFDTEKELKHHKVDDPTHFYCKKCDVDCEDWAALTQHKVDSMAPFLELRNNTLPDGAKLKHIVCEFCGEDFKSMGGRQLHRETRHRGSQEIKCPGCPAIFVRAAFLIGHIENDECETIRGHELIAHIQHKYVKKEIMKDLCGLAENLKLNGPSETPGLIQDDDVSAIEDDTQTEGGVQLHNDYEESECGGVPLGPRFESIELAGKKVSLTRNNLETWPRLPHQTGSSVPDDIRNKQIGSPPPSVIPSAIPAKASDWAVRAVSQTTSRCGGEKVYTESYPSLPGRRQVSHACHSMDGDSYNDDDVVSVSTAKPEHVLSRPAAWTTAQTSRALFGDVNPTENTKEAETILARNREETEKAPNLILNSRWWDPYSDEYNPELFKTTAVGSYSCPFPDCDAEVFGCSADIETHLLLCHTRVQYRCPGCLKLFRRAQDLVAHIEDTRKCPIKKSESFKSVLDEISGGFLKAKRLPQPEIFRPETAVVRADKKALDGVLSLQYSAHMPK</sequence>
<evidence type="ECO:0000256" key="3">
    <source>
        <dbReference type="ARBA" id="ARBA00022771"/>
    </source>
</evidence>
<keyword evidence="6" id="KW-0804">Transcription</keyword>
<dbReference type="PROSITE" id="PS00028">
    <property type="entry name" value="ZINC_FINGER_C2H2_1"/>
    <property type="match status" value="1"/>
</dbReference>
<dbReference type="AlphaFoldDB" id="A0AB34KLX1"/>
<evidence type="ECO:0000313" key="10">
    <source>
        <dbReference type="EMBL" id="KAL1584268.1"/>
    </source>
</evidence>
<evidence type="ECO:0000256" key="4">
    <source>
        <dbReference type="ARBA" id="ARBA00022833"/>
    </source>
</evidence>
<dbReference type="PANTHER" id="PTHR46179">
    <property type="entry name" value="ZINC FINGER PROTEIN"/>
    <property type="match status" value="1"/>
</dbReference>
<evidence type="ECO:0000256" key="8">
    <source>
        <dbReference type="PROSITE-ProRule" id="PRU00042"/>
    </source>
</evidence>
<proteinExistence type="predicted"/>
<dbReference type="InterPro" id="IPR051061">
    <property type="entry name" value="Zinc_finger_trans_reg"/>
</dbReference>
<comment type="subcellular location">
    <subcellularLocation>
        <location evidence="1">Nucleus</location>
    </subcellularLocation>
</comment>
<dbReference type="RefSeq" id="XP_069227374.1">
    <property type="nucleotide sequence ID" value="XM_069375330.1"/>
</dbReference>
<dbReference type="InterPro" id="IPR036236">
    <property type="entry name" value="Znf_C2H2_sf"/>
</dbReference>
<evidence type="ECO:0000256" key="2">
    <source>
        <dbReference type="ARBA" id="ARBA00022723"/>
    </source>
</evidence>
<dbReference type="SMART" id="SM00355">
    <property type="entry name" value="ZnF_C2H2"/>
    <property type="match status" value="5"/>
</dbReference>
<evidence type="ECO:0000256" key="6">
    <source>
        <dbReference type="ARBA" id="ARBA00023163"/>
    </source>
</evidence>
<keyword evidence="5" id="KW-0805">Transcription regulation</keyword>
<dbReference type="GO" id="GO:0005634">
    <property type="term" value="C:nucleus"/>
    <property type="evidence" value="ECO:0007669"/>
    <property type="project" value="UniProtKB-SubCell"/>
</dbReference>
<reference evidence="10 11" key="1">
    <citation type="journal article" date="2020" name="Microbiol. Resour. Announc.">
        <title>Draft Genome Sequence of a Cladosporium Species Isolated from the Mesophotic Ascidian Didemnum maculosum.</title>
        <authorList>
            <person name="Gioti A."/>
            <person name="Siaperas R."/>
            <person name="Nikolaivits E."/>
            <person name="Le Goff G."/>
            <person name="Ouazzani J."/>
            <person name="Kotoulas G."/>
            <person name="Topakas E."/>
        </authorList>
    </citation>
    <scope>NUCLEOTIDE SEQUENCE [LARGE SCALE GENOMIC DNA]</scope>
    <source>
        <strain evidence="10 11">TM138-S3</strain>
    </source>
</reference>
<feature type="domain" description="C2H2-type" evidence="9">
    <location>
        <begin position="82"/>
        <end position="110"/>
    </location>
</feature>
<evidence type="ECO:0000259" key="9">
    <source>
        <dbReference type="PROSITE" id="PS50157"/>
    </source>
</evidence>
<gene>
    <name evidence="10" type="ORF">WHR41_06725</name>
</gene>
<keyword evidence="7" id="KW-0539">Nucleus</keyword>
<dbReference type="GO" id="GO:0006357">
    <property type="term" value="P:regulation of transcription by RNA polymerase II"/>
    <property type="evidence" value="ECO:0007669"/>
    <property type="project" value="TreeGrafter"/>
</dbReference>
<evidence type="ECO:0000256" key="5">
    <source>
        <dbReference type="ARBA" id="ARBA00023015"/>
    </source>
</evidence>
<evidence type="ECO:0000256" key="1">
    <source>
        <dbReference type="ARBA" id="ARBA00004123"/>
    </source>
</evidence>
<protein>
    <recommendedName>
        <fullName evidence="9">C2H2-type domain-containing protein</fullName>
    </recommendedName>
</protein>
<comment type="caution">
    <text evidence="10">The sequence shown here is derived from an EMBL/GenBank/DDBJ whole genome shotgun (WGS) entry which is preliminary data.</text>
</comment>
<dbReference type="Proteomes" id="UP000803884">
    <property type="component" value="Unassembled WGS sequence"/>
</dbReference>
<keyword evidence="4" id="KW-0862">Zinc</keyword>
<dbReference type="PROSITE" id="PS50157">
    <property type="entry name" value="ZINC_FINGER_C2H2_2"/>
    <property type="match status" value="1"/>
</dbReference>
<dbReference type="PANTHER" id="PTHR46179:SF13">
    <property type="entry name" value="C2H2-TYPE DOMAIN-CONTAINING PROTEIN"/>
    <property type="match status" value="1"/>
</dbReference>
<name>A0AB34KLX1_9PEZI</name>
<keyword evidence="2" id="KW-0479">Metal-binding</keyword>
<dbReference type="EMBL" id="JAAQHG020000027">
    <property type="protein sequence ID" value="KAL1584268.1"/>
    <property type="molecule type" value="Genomic_DNA"/>
</dbReference>
<dbReference type="InterPro" id="IPR013087">
    <property type="entry name" value="Znf_C2H2_type"/>
</dbReference>
<keyword evidence="11" id="KW-1185">Reference proteome</keyword>
<dbReference type="Gene3D" id="3.30.160.60">
    <property type="entry name" value="Classic Zinc Finger"/>
    <property type="match status" value="2"/>
</dbReference>
<dbReference type="GeneID" id="96008168"/>
<keyword evidence="3 8" id="KW-0863">Zinc-finger</keyword>
<organism evidence="10 11">
    <name type="scientific">Cladosporium halotolerans</name>
    <dbReference type="NCBI Taxonomy" id="1052096"/>
    <lineage>
        <taxon>Eukaryota</taxon>
        <taxon>Fungi</taxon>
        <taxon>Dikarya</taxon>
        <taxon>Ascomycota</taxon>
        <taxon>Pezizomycotina</taxon>
        <taxon>Dothideomycetes</taxon>
        <taxon>Dothideomycetidae</taxon>
        <taxon>Cladosporiales</taxon>
        <taxon>Cladosporiaceae</taxon>
        <taxon>Cladosporium</taxon>
    </lineage>
</organism>
<dbReference type="SUPFAM" id="SSF57667">
    <property type="entry name" value="beta-beta-alpha zinc fingers"/>
    <property type="match status" value="1"/>
</dbReference>
<evidence type="ECO:0000313" key="11">
    <source>
        <dbReference type="Proteomes" id="UP000803884"/>
    </source>
</evidence>
<dbReference type="GO" id="GO:0008270">
    <property type="term" value="F:zinc ion binding"/>
    <property type="evidence" value="ECO:0007669"/>
    <property type="project" value="UniProtKB-KW"/>
</dbReference>
<accession>A0AB34KLX1</accession>